<dbReference type="GO" id="GO:0003924">
    <property type="term" value="F:GTPase activity"/>
    <property type="evidence" value="ECO:0007669"/>
    <property type="project" value="TreeGrafter"/>
</dbReference>
<protein>
    <submittedName>
        <fullName evidence="6">GTPase</fullName>
    </submittedName>
</protein>
<dbReference type="PANTHER" id="PTHR21231:SF8">
    <property type="entry name" value="GPN-LOOP GTPASE 1"/>
    <property type="match status" value="1"/>
</dbReference>
<feature type="non-terminal residue" evidence="6">
    <location>
        <position position="1"/>
    </location>
</feature>
<feature type="region of interest" description="Disordered" evidence="5">
    <location>
        <begin position="148"/>
        <end position="170"/>
    </location>
</feature>
<reference evidence="6" key="1">
    <citation type="submission" date="2013-08" db="EMBL/GenBank/DDBJ databases">
        <authorList>
            <person name="Mendez C."/>
            <person name="Richter M."/>
            <person name="Ferrer M."/>
            <person name="Sanchez J."/>
        </authorList>
    </citation>
    <scope>NUCLEOTIDE SEQUENCE</scope>
</reference>
<name>T1C5A8_9ZZZZ</name>
<feature type="non-terminal residue" evidence="6">
    <location>
        <position position="170"/>
    </location>
</feature>
<dbReference type="InterPro" id="IPR004130">
    <property type="entry name" value="Gpn"/>
</dbReference>
<evidence type="ECO:0000256" key="2">
    <source>
        <dbReference type="ARBA" id="ARBA00022741"/>
    </source>
</evidence>
<keyword evidence="3" id="KW-0378">Hydrolase</keyword>
<evidence type="ECO:0000256" key="5">
    <source>
        <dbReference type="SAM" id="MobiDB-lite"/>
    </source>
</evidence>
<accession>T1C5A8</accession>
<dbReference type="SUPFAM" id="SSF52540">
    <property type="entry name" value="P-loop containing nucleoside triphosphate hydrolases"/>
    <property type="match status" value="1"/>
</dbReference>
<evidence type="ECO:0000256" key="3">
    <source>
        <dbReference type="ARBA" id="ARBA00022801"/>
    </source>
</evidence>
<dbReference type="Pfam" id="PF03029">
    <property type="entry name" value="ATP_bind_1"/>
    <property type="match status" value="1"/>
</dbReference>
<dbReference type="GO" id="GO:0005525">
    <property type="term" value="F:GTP binding"/>
    <property type="evidence" value="ECO:0007669"/>
    <property type="project" value="UniProtKB-KW"/>
</dbReference>
<comment type="similarity">
    <text evidence="1">Belongs to the GPN-loop GTPase family.</text>
</comment>
<evidence type="ECO:0000256" key="4">
    <source>
        <dbReference type="ARBA" id="ARBA00023134"/>
    </source>
</evidence>
<gene>
    <name evidence="6" type="ORF">B1B_07681</name>
</gene>
<evidence type="ECO:0000256" key="1">
    <source>
        <dbReference type="ARBA" id="ARBA00005290"/>
    </source>
</evidence>
<comment type="caution">
    <text evidence="6">The sequence shown here is derived from an EMBL/GenBank/DDBJ whole genome shotgun (WGS) entry which is preliminary data.</text>
</comment>
<dbReference type="Gene3D" id="3.40.50.300">
    <property type="entry name" value="P-loop containing nucleotide triphosphate hydrolases"/>
    <property type="match status" value="1"/>
</dbReference>
<reference evidence="6" key="2">
    <citation type="journal article" date="2014" name="ISME J.">
        <title>Microbial stratification in low pH oxic and suboxic macroscopic growths along an acid mine drainage.</title>
        <authorList>
            <person name="Mendez-Garcia C."/>
            <person name="Mesa V."/>
            <person name="Sprenger R.R."/>
            <person name="Richter M."/>
            <person name="Diez M.S."/>
            <person name="Solano J."/>
            <person name="Bargiela R."/>
            <person name="Golyshina O.V."/>
            <person name="Manteca A."/>
            <person name="Ramos J.L."/>
            <person name="Gallego J.R."/>
            <person name="Llorente I."/>
            <person name="Martins Dos Santos V.A."/>
            <person name="Jensen O.N."/>
            <person name="Pelaez A.I."/>
            <person name="Sanchez J."/>
            <person name="Ferrer M."/>
        </authorList>
    </citation>
    <scope>NUCLEOTIDE SEQUENCE</scope>
</reference>
<keyword evidence="2" id="KW-0547">Nucleotide-binding</keyword>
<proteinExistence type="inferred from homology"/>
<organism evidence="6">
    <name type="scientific">mine drainage metagenome</name>
    <dbReference type="NCBI Taxonomy" id="410659"/>
    <lineage>
        <taxon>unclassified sequences</taxon>
        <taxon>metagenomes</taxon>
        <taxon>ecological metagenomes</taxon>
    </lineage>
</organism>
<dbReference type="AlphaFoldDB" id="T1C5A8"/>
<dbReference type="InterPro" id="IPR027417">
    <property type="entry name" value="P-loop_NTPase"/>
</dbReference>
<dbReference type="PANTHER" id="PTHR21231">
    <property type="entry name" value="XPA-BINDING PROTEIN 1-RELATED"/>
    <property type="match status" value="1"/>
</dbReference>
<evidence type="ECO:0000313" key="6">
    <source>
        <dbReference type="EMBL" id="EQD61305.1"/>
    </source>
</evidence>
<sequence>YLLVDTPGQVDLFAFRESSRHIVEALTGERSLLAFLFDPLLSRRPGGYLSLLLLSATVQFRFGLPLVNVVAKEDLLSPEERERLAQWGEEPFTLYEAARDEPGEGGTALSLELFRALEGVSPLWSPVFSSSETGSGLEDLYAACQRSFSGGEDVERTGGPTSGADEPPPP</sequence>
<keyword evidence="4" id="KW-0342">GTP-binding</keyword>
<dbReference type="EMBL" id="AUZY01004901">
    <property type="protein sequence ID" value="EQD61305.1"/>
    <property type="molecule type" value="Genomic_DNA"/>
</dbReference>